<accession>A0A917Z8E4</accession>
<gene>
    <name evidence="2" type="ORF">GCM10011348_07450</name>
</gene>
<evidence type="ECO:0000313" key="3">
    <source>
        <dbReference type="Proteomes" id="UP000599578"/>
    </source>
</evidence>
<dbReference type="RefSeq" id="WP_188858453.1">
    <property type="nucleotide sequence ID" value="NZ_BMLT01000002.1"/>
</dbReference>
<dbReference type="CDD" id="cd00085">
    <property type="entry name" value="HNHc"/>
    <property type="match status" value="1"/>
</dbReference>
<keyword evidence="3" id="KW-1185">Reference proteome</keyword>
<dbReference type="AlphaFoldDB" id="A0A917Z8E4"/>
<dbReference type="Gene3D" id="1.10.30.50">
    <property type="match status" value="1"/>
</dbReference>
<protein>
    <recommendedName>
        <fullName evidence="1">HNH nuclease domain-containing protein</fullName>
    </recommendedName>
</protein>
<reference evidence="2 3" key="1">
    <citation type="journal article" date="2014" name="Int. J. Syst. Evol. Microbiol.">
        <title>Complete genome sequence of Corynebacterium casei LMG S-19264T (=DSM 44701T), isolated from a smear-ripened cheese.</title>
        <authorList>
            <consortium name="US DOE Joint Genome Institute (JGI-PGF)"/>
            <person name="Walter F."/>
            <person name="Albersmeier A."/>
            <person name="Kalinowski J."/>
            <person name="Ruckert C."/>
        </authorList>
    </citation>
    <scope>NUCLEOTIDE SEQUENCE [LARGE SCALE GENOMIC DNA]</scope>
    <source>
        <strain evidence="2 3">CGMCC 1.7286</strain>
    </source>
</reference>
<evidence type="ECO:0000313" key="2">
    <source>
        <dbReference type="EMBL" id="GGO77578.1"/>
    </source>
</evidence>
<comment type="caution">
    <text evidence="2">The sequence shown here is derived from an EMBL/GenBank/DDBJ whole genome shotgun (WGS) entry which is preliminary data.</text>
</comment>
<dbReference type="SMART" id="SM00507">
    <property type="entry name" value="HNHc"/>
    <property type="match status" value="1"/>
</dbReference>
<dbReference type="Pfam" id="PF14279">
    <property type="entry name" value="HNH_5"/>
    <property type="match status" value="1"/>
</dbReference>
<proteinExistence type="predicted"/>
<name>A0A917Z8E4_9GAMM</name>
<dbReference type="InterPro" id="IPR029471">
    <property type="entry name" value="HNH_5"/>
</dbReference>
<evidence type="ECO:0000259" key="1">
    <source>
        <dbReference type="SMART" id="SM00507"/>
    </source>
</evidence>
<dbReference type="InterPro" id="IPR003615">
    <property type="entry name" value="HNH_nuc"/>
</dbReference>
<dbReference type="Proteomes" id="UP000599578">
    <property type="component" value="Unassembled WGS sequence"/>
</dbReference>
<sequence length="160" mass="18175">MSPSQARNAIKRSLKALVDPPPSRQEKETIWHYFGHACAYCGYQMTRHGRQAHLDHLIAESAGGSNRLCNLVLTCGRCNGDMKRELDWQEYLAVCCGDDKALFSQRLKRIYDWVEQNEGSPLLSPELSALCDDEFDIINQQFTKAVERLRDVGRRTKAGS</sequence>
<feature type="domain" description="HNH nuclease" evidence="1">
    <location>
        <begin position="25"/>
        <end position="80"/>
    </location>
</feature>
<organism evidence="2 3">
    <name type="scientific">Marinobacterium nitratireducens</name>
    <dbReference type="NCBI Taxonomy" id="518897"/>
    <lineage>
        <taxon>Bacteria</taxon>
        <taxon>Pseudomonadati</taxon>
        <taxon>Pseudomonadota</taxon>
        <taxon>Gammaproteobacteria</taxon>
        <taxon>Oceanospirillales</taxon>
        <taxon>Oceanospirillaceae</taxon>
        <taxon>Marinobacterium</taxon>
    </lineage>
</organism>
<dbReference type="EMBL" id="BMLT01000002">
    <property type="protein sequence ID" value="GGO77578.1"/>
    <property type="molecule type" value="Genomic_DNA"/>
</dbReference>